<evidence type="ECO:0000259" key="14">
    <source>
        <dbReference type="Pfam" id="PF17766"/>
    </source>
</evidence>
<feature type="domain" description="Inhibitor I9" evidence="13">
    <location>
        <begin position="35"/>
        <end position="117"/>
    </location>
</feature>
<dbReference type="Pfam" id="PF05922">
    <property type="entry name" value="Inhibitor_I9"/>
    <property type="match status" value="1"/>
</dbReference>
<evidence type="ECO:0000256" key="8">
    <source>
        <dbReference type="PIRSR" id="PIRSR615500-1"/>
    </source>
</evidence>
<comment type="subcellular location">
    <subcellularLocation>
        <location evidence="1">Secreted</location>
    </subcellularLocation>
</comment>
<evidence type="ECO:0000259" key="13">
    <source>
        <dbReference type="Pfam" id="PF05922"/>
    </source>
</evidence>
<comment type="similarity">
    <text evidence="2 9">Belongs to the peptidase S8 family.</text>
</comment>
<dbReference type="GO" id="GO:0006508">
    <property type="term" value="P:proteolysis"/>
    <property type="evidence" value="ECO:0007669"/>
    <property type="project" value="UniProtKB-KW"/>
</dbReference>
<name>A0AAW2MDW7_SESRA</name>
<keyword evidence="3 9" id="KW-0645">Protease</keyword>
<dbReference type="InterPro" id="IPR010259">
    <property type="entry name" value="S8pro/Inhibitor_I9"/>
</dbReference>
<dbReference type="EMBL" id="JACGWJ010000022">
    <property type="protein sequence ID" value="KAL0329555.1"/>
    <property type="molecule type" value="Genomic_DNA"/>
</dbReference>
<feature type="active site" description="Charge relay system" evidence="8 9">
    <location>
        <position position="149"/>
    </location>
</feature>
<reference evidence="15" key="2">
    <citation type="journal article" date="2024" name="Plant">
        <title>Genomic evolution and insights into agronomic trait innovations of Sesamum species.</title>
        <authorList>
            <person name="Miao H."/>
            <person name="Wang L."/>
            <person name="Qu L."/>
            <person name="Liu H."/>
            <person name="Sun Y."/>
            <person name="Le M."/>
            <person name="Wang Q."/>
            <person name="Wei S."/>
            <person name="Zheng Y."/>
            <person name="Lin W."/>
            <person name="Duan Y."/>
            <person name="Cao H."/>
            <person name="Xiong S."/>
            <person name="Wang X."/>
            <person name="Wei L."/>
            <person name="Li C."/>
            <person name="Ma Q."/>
            <person name="Ju M."/>
            <person name="Zhao R."/>
            <person name="Li G."/>
            <person name="Mu C."/>
            <person name="Tian Q."/>
            <person name="Mei H."/>
            <person name="Zhang T."/>
            <person name="Gao T."/>
            <person name="Zhang H."/>
        </authorList>
    </citation>
    <scope>NUCLEOTIDE SEQUENCE</scope>
    <source>
        <strain evidence="15">G02</strain>
    </source>
</reference>
<evidence type="ECO:0000256" key="2">
    <source>
        <dbReference type="ARBA" id="ARBA00011073"/>
    </source>
</evidence>
<dbReference type="PROSITE" id="PS00136">
    <property type="entry name" value="SUBTILASE_ASP"/>
    <property type="match status" value="1"/>
</dbReference>
<feature type="domain" description="PA" evidence="12">
    <location>
        <begin position="364"/>
        <end position="453"/>
    </location>
</feature>
<keyword evidence="4 10" id="KW-0732">Signal</keyword>
<evidence type="ECO:0000256" key="4">
    <source>
        <dbReference type="ARBA" id="ARBA00022729"/>
    </source>
</evidence>
<dbReference type="InterPro" id="IPR003137">
    <property type="entry name" value="PA_domain"/>
</dbReference>
<dbReference type="InterPro" id="IPR045051">
    <property type="entry name" value="SBT"/>
</dbReference>
<keyword evidence="5 9" id="KW-0378">Hydrolase</keyword>
<dbReference type="InterPro" id="IPR015500">
    <property type="entry name" value="Peptidase_S8_subtilisin-rel"/>
</dbReference>
<accession>A0AAW2MDW7</accession>
<dbReference type="Pfam" id="PF17766">
    <property type="entry name" value="fn3_6"/>
    <property type="match status" value="1"/>
</dbReference>
<dbReference type="AlphaFoldDB" id="A0AAW2MDW7"/>
<dbReference type="InterPro" id="IPR034197">
    <property type="entry name" value="Peptidases_S8_3"/>
</dbReference>
<protein>
    <submittedName>
        <fullName evidence="15">Subtilisin-like protease SBT1.4</fullName>
    </submittedName>
</protein>
<dbReference type="PANTHER" id="PTHR10795">
    <property type="entry name" value="PROPROTEIN CONVERTASE SUBTILISIN/KEXIN"/>
    <property type="match status" value="1"/>
</dbReference>
<feature type="signal peptide" evidence="10">
    <location>
        <begin position="1"/>
        <end position="23"/>
    </location>
</feature>
<evidence type="ECO:0000256" key="3">
    <source>
        <dbReference type="ARBA" id="ARBA00022670"/>
    </source>
</evidence>
<dbReference type="InterPro" id="IPR036852">
    <property type="entry name" value="Peptidase_S8/S53_dom_sf"/>
</dbReference>
<reference evidence="15" key="1">
    <citation type="submission" date="2020-06" db="EMBL/GenBank/DDBJ databases">
        <authorList>
            <person name="Li T."/>
            <person name="Hu X."/>
            <person name="Zhang T."/>
            <person name="Song X."/>
            <person name="Zhang H."/>
            <person name="Dai N."/>
            <person name="Sheng W."/>
            <person name="Hou X."/>
            <person name="Wei L."/>
        </authorList>
    </citation>
    <scope>NUCLEOTIDE SEQUENCE</scope>
    <source>
        <strain evidence="15">G02</strain>
        <tissue evidence="15">Leaf</tissue>
    </source>
</reference>
<dbReference type="Gene3D" id="3.50.30.30">
    <property type="match status" value="1"/>
</dbReference>
<dbReference type="CDD" id="cd04852">
    <property type="entry name" value="Peptidases_S8_3"/>
    <property type="match status" value="1"/>
</dbReference>
<feature type="active site" description="Charge relay system" evidence="8 9">
    <location>
        <position position="207"/>
    </location>
</feature>
<feature type="domain" description="Peptidase S8/S53" evidence="11">
    <location>
        <begin position="140"/>
        <end position="552"/>
    </location>
</feature>
<comment type="caution">
    <text evidence="15">The sequence shown here is derived from an EMBL/GenBank/DDBJ whole genome shotgun (WGS) entry which is preliminary data.</text>
</comment>
<feature type="domain" description="Subtilisin-like protease fibronectin type-III" evidence="14">
    <location>
        <begin position="586"/>
        <end position="684"/>
    </location>
</feature>
<evidence type="ECO:0000256" key="6">
    <source>
        <dbReference type="ARBA" id="ARBA00022825"/>
    </source>
</evidence>
<dbReference type="CDD" id="cd02120">
    <property type="entry name" value="PA_subtilisin_like"/>
    <property type="match status" value="1"/>
</dbReference>
<dbReference type="Pfam" id="PF02225">
    <property type="entry name" value="PA"/>
    <property type="match status" value="1"/>
</dbReference>
<evidence type="ECO:0000256" key="9">
    <source>
        <dbReference type="PROSITE-ProRule" id="PRU01240"/>
    </source>
</evidence>
<dbReference type="Gene3D" id="2.60.40.2310">
    <property type="match status" value="1"/>
</dbReference>
<gene>
    <name evidence="15" type="ORF">Sradi_4942200</name>
</gene>
<dbReference type="GO" id="GO:0004252">
    <property type="term" value="F:serine-type endopeptidase activity"/>
    <property type="evidence" value="ECO:0007669"/>
    <property type="project" value="UniProtKB-UniRule"/>
</dbReference>
<dbReference type="InterPro" id="IPR023827">
    <property type="entry name" value="Peptidase_S8_Asp-AS"/>
</dbReference>
<dbReference type="InterPro" id="IPR037045">
    <property type="entry name" value="S8pro/Inhibitor_I9_sf"/>
</dbReference>
<evidence type="ECO:0000256" key="1">
    <source>
        <dbReference type="ARBA" id="ARBA00004613"/>
    </source>
</evidence>
<evidence type="ECO:0000256" key="7">
    <source>
        <dbReference type="ARBA" id="ARBA00023180"/>
    </source>
</evidence>
<dbReference type="PROSITE" id="PS51892">
    <property type="entry name" value="SUBTILASE"/>
    <property type="match status" value="1"/>
</dbReference>
<dbReference type="InterPro" id="IPR000209">
    <property type="entry name" value="Peptidase_S8/S53_dom"/>
</dbReference>
<evidence type="ECO:0000259" key="12">
    <source>
        <dbReference type="Pfam" id="PF02225"/>
    </source>
</evidence>
<dbReference type="Pfam" id="PF00082">
    <property type="entry name" value="Peptidase_S8"/>
    <property type="match status" value="1"/>
</dbReference>
<organism evidence="15">
    <name type="scientific">Sesamum radiatum</name>
    <name type="common">Black benniseed</name>
    <dbReference type="NCBI Taxonomy" id="300843"/>
    <lineage>
        <taxon>Eukaryota</taxon>
        <taxon>Viridiplantae</taxon>
        <taxon>Streptophyta</taxon>
        <taxon>Embryophyta</taxon>
        <taxon>Tracheophyta</taxon>
        <taxon>Spermatophyta</taxon>
        <taxon>Magnoliopsida</taxon>
        <taxon>eudicotyledons</taxon>
        <taxon>Gunneridae</taxon>
        <taxon>Pentapetalae</taxon>
        <taxon>asterids</taxon>
        <taxon>lamiids</taxon>
        <taxon>Lamiales</taxon>
        <taxon>Pedaliaceae</taxon>
        <taxon>Sesamum</taxon>
    </lineage>
</organism>
<feature type="active site" description="Charge relay system" evidence="8 9">
    <location>
        <position position="517"/>
    </location>
</feature>
<dbReference type="Gene3D" id="3.40.50.200">
    <property type="entry name" value="Peptidase S8/S53 domain"/>
    <property type="match status" value="1"/>
</dbReference>
<sequence length="687" mass="73547">MAFISFAALICMLCIITPQLTFATDHTPEKSSLQTYIVHVEEPDGQRITKPEDLENWYRSFLPASTRSSDGGDERIVHSYRAVLKGFAARLSPDEVKDMEKKEGFIAARPEKTLSLHTTHSPSFLGLNQNAGFWNASNYGRGVIVGVLDTGIFPQHPSFSDDGMPRPPARWKGRCEFSNRTCNNKIIGARDFTTRSGSTNPHDDVGHGTHAAGIAAGNFVRGANVFGIANGTAVGIAPLAHLAIYKVCGQFCSESPILAGIDAAIEDGADVLSISIGGPYFNFFQDVIALGAFTAMQKGIFVSCSAGNFGPSASSLFNQAPWILTVGASTTNRKLRAAAVLGNNLQFLGESAYQPNNFRPTMLPLVDAGALNPNARYCSGQSLSQIDVQGRIVLCELDNSAERETLVAKGQAVRNAGGAAMILVNNERYANTTLADAHVLPTTHLSYADGLRIKAYINSTLRDDGLNSLSRGPNVISPGILKPDILGPGINILAAWPTSVENNTNTASTFNVVSSTSMSCPHLSGVAALLKSAHPDWSPAAIKSAIMTTADVVNGAQRPIEDERFLPASISCHRSRPSVTSIPEAELNYPSFALTFTPRSTPQTYTRTVTNVGGRNTSYRVEIVPPPGINVVVAPTTLNFAQVNQKIQYRVTFSRLASAGTNTAVQGSLRWISSRHSVRSPIAVTLQ</sequence>
<keyword evidence="7" id="KW-0325">Glycoprotein</keyword>
<evidence type="ECO:0000256" key="5">
    <source>
        <dbReference type="ARBA" id="ARBA00022801"/>
    </source>
</evidence>
<keyword evidence="6 9" id="KW-0720">Serine protease</keyword>
<proteinExistence type="inferred from homology"/>
<dbReference type="SUPFAM" id="SSF52743">
    <property type="entry name" value="Subtilisin-like"/>
    <property type="match status" value="1"/>
</dbReference>
<dbReference type="PRINTS" id="PR00723">
    <property type="entry name" value="SUBTILISIN"/>
</dbReference>
<dbReference type="InterPro" id="IPR041469">
    <property type="entry name" value="Subtilisin-like_FN3"/>
</dbReference>
<evidence type="ECO:0000313" key="15">
    <source>
        <dbReference type="EMBL" id="KAL0329555.1"/>
    </source>
</evidence>
<dbReference type="GO" id="GO:0005576">
    <property type="term" value="C:extracellular region"/>
    <property type="evidence" value="ECO:0007669"/>
    <property type="project" value="UniProtKB-SubCell"/>
</dbReference>
<evidence type="ECO:0000256" key="10">
    <source>
        <dbReference type="SAM" id="SignalP"/>
    </source>
</evidence>
<feature type="chain" id="PRO_5043991204" evidence="10">
    <location>
        <begin position="24"/>
        <end position="687"/>
    </location>
</feature>
<dbReference type="Gene3D" id="3.30.70.80">
    <property type="entry name" value="Peptidase S8 propeptide/proteinase inhibitor I9"/>
    <property type="match status" value="1"/>
</dbReference>
<evidence type="ECO:0000259" key="11">
    <source>
        <dbReference type="Pfam" id="PF00082"/>
    </source>
</evidence>